<evidence type="ECO:0000313" key="5">
    <source>
        <dbReference type="Proteomes" id="UP000652761"/>
    </source>
</evidence>
<feature type="domain" description="Aminotransferase-like plant mobile" evidence="3">
    <location>
        <begin position="108"/>
        <end position="403"/>
    </location>
</feature>
<feature type="compositionally biased region" description="Basic and acidic residues" evidence="2">
    <location>
        <begin position="562"/>
        <end position="573"/>
    </location>
</feature>
<feature type="compositionally biased region" description="Low complexity" evidence="2">
    <location>
        <begin position="574"/>
        <end position="587"/>
    </location>
</feature>
<feature type="coiled-coil region" evidence="1">
    <location>
        <begin position="475"/>
        <end position="520"/>
    </location>
</feature>
<feature type="region of interest" description="Disordered" evidence="2">
    <location>
        <begin position="562"/>
        <end position="646"/>
    </location>
</feature>
<feature type="compositionally biased region" description="Low complexity" evidence="2">
    <location>
        <begin position="20"/>
        <end position="39"/>
    </location>
</feature>
<dbReference type="GO" id="GO:0010073">
    <property type="term" value="P:meristem maintenance"/>
    <property type="evidence" value="ECO:0007669"/>
    <property type="project" value="InterPro"/>
</dbReference>
<dbReference type="AlphaFoldDB" id="A0A843VHK8"/>
<keyword evidence="1" id="KW-0175">Coiled coil</keyword>
<dbReference type="InterPro" id="IPR044824">
    <property type="entry name" value="MAIN-like"/>
</dbReference>
<sequence length="646" mass="70382">MAGGGKRQAKRPRAAERMEAASLAESAEGSGEGSTSVAGDELALVLATTATGRGEGAAAMGDPPAMSGGDRGDDAAAGEEEATAEEEEAMARSRRGQQGRDLPARTETGHMVPSLEDVARITGLWVDGEAVTGVTYADYTDLTQQLLGLESFGQDDHEHRMDAEDTVRADRDLRRFLVFFFGKMLFTTKGDGIHCRFLELLYDLTRVGRYAWGAALLAHTFADLSTGTGRETTVGRFVPFLQVWSYYYFPLGRATEVDPTAVSLARSWLPLVSTATYAFQLDVLRRHVRDFPALLVVWELYADYGDADQPWVVSGRGLFRRDIWVHYLNEIEPLRLRLAARTLGLHQRWIDEAEPRGIGKKTRGKAKTVDWRTRFPEQFSDWHRGGQVVTSDTTDSTAYLQRYQEEYGLHDFMRPERDGRDMLIGQLEGQLAATTVQLAEARAALETLCAAQGVAVQAEAVGASSSRGLAVAAEVSSLQEQLAAAAVRAERAERDLAIRSEELESALAHETLTVAELTEQRSQPALTKLPRDVAELRALLAVEVRAGQLAAERLLKASEEHYRRGREGAREQGRASAYSESVLASSSQYERNVQDAVGAQRSTGSRAPMGPPPPPTTAADLGEAESSKSEPATPVEGGDESQTTPP</sequence>
<dbReference type="InterPro" id="IPR019557">
    <property type="entry name" value="AminoTfrase-like_pln_mobile"/>
</dbReference>
<dbReference type="OrthoDB" id="1001981at2759"/>
<comment type="caution">
    <text evidence="4">The sequence shown here is derived from an EMBL/GenBank/DDBJ whole genome shotgun (WGS) entry which is preliminary data.</text>
</comment>
<evidence type="ECO:0000313" key="4">
    <source>
        <dbReference type="EMBL" id="MQL95898.1"/>
    </source>
</evidence>
<dbReference type="Proteomes" id="UP000652761">
    <property type="component" value="Unassembled WGS sequence"/>
</dbReference>
<accession>A0A843VHK8</accession>
<reference evidence="4" key="1">
    <citation type="submission" date="2017-07" db="EMBL/GenBank/DDBJ databases">
        <title>Taro Niue Genome Assembly and Annotation.</title>
        <authorList>
            <person name="Atibalentja N."/>
            <person name="Keating K."/>
            <person name="Fields C.J."/>
        </authorList>
    </citation>
    <scope>NUCLEOTIDE SEQUENCE</scope>
    <source>
        <strain evidence="4">Niue_2</strain>
        <tissue evidence="4">Leaf</tissue>
    </source>
</reference>
<dbReference type="EMBL" id="NMUH01001850">
    <property type="protein sequence ID" value="MQL95898.1"/>
    <property type="molecule type" value="Genomic_DNA"/>
</dbReference>
<proteinExistence type="predicted"/>
<dbReference type="PANTHER" id="PTHR46033">
    <property type="entry name" value="PROTEIN MAIN-LIKE 2"/>
    <property type="match status" value="1"/>
</dbReference>
<organism evidence="4 5">
    <name type="scientific">Colocasia esculenta</name>
    <name type="common">Wild taro</name>
    <name type="synonym">Arum esculentum</name>
    <dbReference type="NCBI Taxonomy" id="4460"/>
    <lineage>
        <taxon>Eukaryota</taxon>
        <taxon>Viridiplantae</taxon>
        <taxon>Streptophyta</taxon>
        <taxon>Embryophyta</taxon>
        <taxon>Tracheophyta</taxon>
        <taxon>Spermatophyta</taxon>
        <taxon>Magnoliopsida</taxon>
        <taxon>Liliopsida</taxon>
        <taxon>Araceae</taxon>
        <taxon>Aroideae</taxon>
        <taxon>Colocasieae</taxon>
        <taxon>Colocasia</taxon>
    </lineage>
</organism>
<feature type="region of interest" description="Disordered" evidence="2">
    <location>
        <begin position="1"/>
        <end position="39"/>
    </location>
</feature>
<protein>
    <recommendedName>
        <fullName evidence="3">Aminotransferase-like plant mobile domain-containing protein</fullName>
    </recommendedName>
</protein>
<feature type="region of interest" description="Disordered" evidence="2">
    <location>
        <begin position="51"/>
        <end position="105"/>
    </location>
</feature>
<feature type="compositionally biased region" description="Acidic residues" evidence="2">
    <location>
        <begin position="76"/>
        <end position="88"/>
    </location>
</feature>
<gene>
    <name evidence="4" type="ORF">Taro_028567</name>
</gene>
<dbReference type="PANTHER" id="PTHR46033:SF8">
    <property type="entry name" value="PROTEIN MAINTENANCE OF MERISTEMS-LIKE"/>
    <property type="match status" value="1"/>
</dbReference>
<evidence type="ECO:0000256" key="1">
    <source>
        <dbReference type="SAM" id="Coils"/>
    </source>
</evidence>
<keyword evidence="5" id="KW-1185">Reference proteome</keyword>
<evidence type="ECO:0000259" key="3">
    <source>
        <dbReference type="Pfam" id="PF10536"/>
    </source>
</evidence>
<evidence type="ECO:0000256" key="2">
    <source>
        <dbReference type="SAM" id="MobiDB-lite"/>
    </source>
</evidence>
<dbReference type="Pfam" id="PF10536">
    <property type="entry name" value="PMD"/>
    <property type="match status" value="1"/>
</dbReference>
<name>A0A843VHK8_COLES</name>